<name>A0AAV4M0G4_BABCB</name>
<feature type="region of interest" description="Disordered" evidence="1">
    <location>
        <begin position="414"/>
        <end position="465"/>
    </location>
</feature>
<organism evidence="2 3">
    <name type="scientific">Babesia caballi</name>
    <dbReference type="NCBI Taxonomy" id="5871"/>
    <lineage>
        <taxon>Eukaryota</taxon>
        <taxon>Sar</taxon>
        <taxon>Alveolata</taxon>
        <taxon>Apicomplexa</taxon>
        <taxon>Aconoidasida</taxon>
        <taxon>Piroplasmida</taxon>
        <taxon>Babesiidae</taxon>
        <taxon>Babesia</taxon>
    </lineage>
</organism>
<keyword evidence="2" id="KW-0378">Hydrolase</keyword>
<feature type="compositionally biased region" description="Basic and acidic residues" evidence="1">
    <location>
        <begin position="59"/>
        <end position="128"/>
    </location>
</feature>
<proteinExistence type="predicted"/>
<feature type="region of interest" description="Disordered" evidence="1">
    <location>
        <begin position="1"/>
        <end position="266"/>
    </location>
</feature>
<evidence type="ECO:0000313" key="3">
    <source>
        <dbReference type="Proteomes" id="UP001497744"/>
    </source>
</evidence>
<keyword evidence="2" id="KW-0547">Nucleotide-binding</keyword>
<feature type="compositionally biased region" description="Basic and acidic residues" evidence="1">
    <location>
        <begin position="135"/>
        <end position="163"/>
    </location>
</feature>
<evidence type="ECO:0000256" key="1">
    <source>
        <dbReference type="SAM" id="MobiDB-lite"/>
    </source>
</evidence>
<accession>A0AAV4M0G4</accession>
<feature type="compositionally biased region" description="Low complexity" evidence="1">
    <location>
        <begin position="198"/>
        <end position="211"/>
    </location>
</feature>
<dbReference type="GO" id="GO:0004386">
    <property type="term" value="F:helicase activity"/>
    <property type="evidence" value="ECO:0007669"/>
    <property type="project" value="UniProtKB-KW"/>
</dbReference>
<feature type="compositionally biased region" description="Basic and acidic residues" evidence="1">
    <location>
        <begin position="242"/>
        <end position="262"/>
    </location>
</feature>
<dbReference type="GeneID" id="94197437"/>
<sequence length="562" mass="60720">MKAPAWKQGLAARKPGGEEEKADRDAAPSHGSKYRDYEPKRRDSMEYKEPVYYGGSARRRQEESASDGYRRHYEADEHSRHSRYAERDHYSDSRAYRGGRYDRRSYEDDRGHYGESRTYRSSRYDDHPKYRKSSYHYDDRDHYSDRYDRYDRYERYDRYDRYRRSGRSYSPQTPYSDRRSPNPRKAYYSPPPPPPSDAVPVAKAPPVGEPGATKRERASNPVAAAPPGPGGAGPAAGHGQAKAREEPKAADASQKKESKIPDPRAGTNLYAARMTTALEIVSLPRVAAADASLASPPFDMQAEWRAPNPSAGAFQSPLERINAYLCTPRPQVSREWWLKGEDALAADAGHSAAVAGAGGAAVSDGDVRPAAELGGRDHGRVRERRRGGRAGRRREARLRAVVPKGRAAQVHAALRRAGRGRERASRAVSAGGGAGGRRAGGGGQKRERERAPGRHGAAGLRKRAPRDAVLVHGGDQLHQGLPVDHHGLPGPVGLAGLHGGAGALVPRGGASAAAAGAAARGGEGQAERGLFAGADEQGAGGLRAEAQERVPADLRLALRGAG</sequence>
<feature type="region of interest" description="Disordered" evidence="1">
    <location>
        <begin position="359"/>
        <end position="396"/>
    </location>
</feature>
<keyword evidence="3" id="KW-1185">Reference proteome</keyword>
<feature type="compositionally biased region" description="Basic residues" evidence="1">
    <location>
        <begin position="381"/>
        <end position="396"/>
    </location>
</feature>
<dbReference type="AlphaFoldDB" id="A0AAV4M0G4"/>
<feature type="compositionally biased region" description="Basic and acidic residues" evidence="1">
    <location>
        <begin position="365"/>
        <end position="380"/>
    </location>
</feature>
<protein>
    <submittedName>
        <fullName evidence="2">Pre-mRNA-processing ATP-dependent RNA helicase prp5</fullName>
    </submittedName>
</protein>
<reference evidence="2 3" key="1">
    <citation type="submission" date="2021-06" db="EMBL/GenBank/DDBJ databases">
        <title>Genome sequence of Babesia caballi.</title>
        <authorList>
            <person name="Yamagishi J."/>
            <person name="Kidaka T."/>
            <person name="Ochi A."/>
        </authorList>
    </citation>
    <scope>NUCLEOTIDE SEQUENCE [LARGE SCALE GENOMIC DNA]</scope>
    <source>
        <strain evidence="2">USDA-D6B2</strain>
    </source>
</reference>
<dbReference type="RefSeq" id="XP_067718025.1">
    <property type="nucleotide sequence ID" value="XM_067861924.1"/>
</dbReference>
<evidence type="ECO:0000313" key="2">
    <source>
        <dbReference type="EMBL" id="GIX65956.1"/>
    </source>
</evidence>
<feature type="compositionally biased region" description="Gly residues" evidence="1">
    <location>
        <begin position="430"/>
        <end position="443"/>
    </location>
</feature>
<dbReference type="EMBL" id="BPLF01000006">
    <property type="protein sequence ID" value="GIX65956.1"/>
    <property type="molecule type" value="Genomic_DNA"/>
</dbReference>
<comment type="caution">
    <text evidence="2">The sequence shown here is derived from an EMBL/GenBank/DDBJ whole genome shotgun (WGS) entry which is preliminary data.</text>
</comment>
<feature type="compositionally biased region" description="Basic and acidic residues" evidence="1">
    <location>
        <begin position="15"/>
        <end position="49"/>
    </location>
</feature>
<keyword evidence="2" id="KW-0347">Helicase</keyword>
<keyword evidence="2" id="KW-0067">ATP-binding</keyword>
<dbReference type="Proteomes" id="UP001497744">
    <property type="component" value="Unassembled WGS sequence"/>
</dbReference>
<gene>
    <name evidence="2" type="ORF">BcabD6B2_53920</name>
</gene>